<dbReference type="EMBL" id="HBUF01391882">
    <property type="protein sequence ID" value="CAG6734137.1"/>
    <property type="molecule type" value="Transcribed_RNA"/>
</dbReference>
<organism evidence="1">
    <name type="scientific">Cacopsylla melanoneura</name>
    <dbReference type="NCBI Taxonomy" id="428564"/>
    <lineage>
        <taxon>Eukaryota</taxon>
        <taxon>Metazoa</taxon>
        <taxon>Ecdysozoa</taxon>
        <taxon>Arthropoda</taxon>
        <taxon>Hexapoda</taxon>
        <taxon>Insecta</taxon>
        <taxon>Pterygota</taxon>
        <taxon>Neoptera</taxon>
        <taxon>Paraneoptera</taxon>
        <taxon>Hemiptera</taxon>
        <taxon>Sternorrhyncha</taxon>
        <taxon>Psylloidea</taxon>
        <taxon>Psyllidae</taxon>
        <taxon>Psyllinae</taxon>
        <taxon>Cacopsylla</taxon>
    </lineage>
</organism>
<protein>
    <submittedName>
        <fullName evidence="1">Uncharacterized protein</fullName>
    </submittedName>
</protein>
<sequence length="100" mass="10682">MHHARRIYAASNGVNSFTANHRPPLLPAQEGVAATPQGVGVEAPPRLQLNHWKTLSCRRTRNVSLAIFSACGAGWALPSPTRGVGEAAVEACLTRLGCRR</sequence>
<accession>A0A8D8YTJ2</accession>
<proteinExistence type="predicted"/>
<dbReference type="EMBL" id="HBUF01391883">
    <property type="protein sequence ID" value="CAG6734142.1"/>
    <property type="molecule type" value="Transcribed_RNA"/>
</dbReference>
<evidence type="ECO:0000313" key="1">
    <source>
        <dbReference type="EMBL" id="CAG6734137.1"/>
    </source>
</evidence>
<dbReference type="AlphaFoldDB" id="A0A8D8YTJ2"/>
<reference evidence="1" key="1">
    <citation type="submission" date="2021-05" db="EMBL/GenBank/DDBJ databases">
        <authorList>
            <person name="Alioto T."/>
            <person name="Alioto T."/>
            <person name="Gomez Garrido J."/>
        </authorList>
    </citation>
    <scope>NUCLEOTIDE SEQUENCE</scope>
</reference>
<dbReference type="EMBL" id="HBUF01391881">
    <property type="protein sequence ID" value="CAG6734132.1"/>
    <property type="molecule type" value="Transcribed_RNA"/>
</dbReference>
<name>A0A8D8YTJ2_9HEMI</name>